<organism evidence="1 2">
    <name type="scientific">Xylaria curta</name>
    <dbReference type="NCBI Taxonomy" id="42375"/>
    <lineage>
        <taxon>Eukaryota</taxon>
        <taxon>Fungi</taxon>
        <taxon>Dikarya</taxon>
        <taxon>Ascomycota</taxon>
        <taxon>Pezizomycotina</taxon>
        <taxon>Sordariomycetes</taxon>
        <taxon>Xylariomycetidae</taxon>
        <taxon>Xylariales</taxon>
        <taxon>Xylariaceae</taxon>
        <taxon>Xylaria</taxon>
    </lineage>
</organism>
<name>A0ACC1PNT0_9PEZI</name>
<reference evidence="1" key="1">
    <citation type="submission" date="2022-10" db="EMBL/GenBank/DDBJ databases">
        <title>Genome Sequence of Xylaria curta.</title>
        <authorList>
            <person name="Buettner E."/>
        </authorList>
    </citation>
    <scope>NUCLEOTIDE SEQUENCE</scope>
    <source>
        <strain evidence="1">Babe10</strain>
    </source>
</reference>
<evidence type="ECO:0000313" key="2">
    <source>
        <dbReference type="Proteomes" id="UP001143856"/>
    </source>
</evidence>
<gene>
    <name evidence="1" type="ORF">NUW58_g1032</name>
</gene>
<evidence type="ECO:0000313" key="1">
    <source>
        <dbReference type="EMBL" id="KAJ2996249.1"/>
    </source>
</evidence>
<proteinExistence type="predicted"/>
<accession>A0ACC1PNT0</accession>
<comment type="caution">
    <text evidence="1">The sequence shown here is derived from an EMBL/GenBank/DDBJ whole genome shotgun (WGS) entry which is preliminary data.</text>
</comment>
<dbReference type="Proteomes" id="UP001143856">
    <property type="component" value="Unassembled WGS sequence"/>
</dbReference>
<keyword evidence="2" id="KW-1185">Reference proteome</keyword>
<sequence length="487" mass="55003">MSGHVETNPKHQNPTNDGRRQSHEHRDSATDVQDEIVEYHLAGGFEEIENVQLYNKGGHHPVNLGDVLDGRFEAVHKLGHGGFGIVWFCRNVDTRQWQAVKIMSASQSSRSNEINIYDHLQKCKSPEHLEANYILTPSESFWLDGPNGRHLCFVMPILGFPVTTWCWRADRMNGQFTDRIKGVCHQIAQAIRFLHHNGICHGDLKPDNVLMRIEGLDEMDTNQVMELLGEPELIEVETASGDSPQPKAPKHLVCPVELGWCTQLVSGSIAIVDFGDSFFADKPPKKPGHTAAYAAPEIFFEGSGQPGVHSDIWALACTFFEIYHGAILFQSLNSSGPLNAPLDLEYFIGAMPEPFRTARRNMIKAMYKKPGAREDETEPKQLDSTISEECEPLTYSREALKKQKEKRIEGTGYSTVLGAELGRVRLNRRKPTDPEYDAPGEGGYIKYRFPRENVIELSTLLLRMLRYQPNERITADEVLNDLWFHPV</sequence>
<dbReference type="EMBL" id="JAPDGR010000102">
    <property type="protein sequence ID" value="KAJ2996249.1"/>
    <property type="molecule type" value="Genomic_DNA"/>
</dbReference>
<protein>
    <submittedName>
        <fullName evidence="1">Uncharacterized protein</fullName>
    </submittedName>
</protein>